<protein>
    <submittedName>
        <fullName evidence="2">Uncharacterized protein</fullName>
    </submittedName>
</protein>
<keyword evidence="1" id="KW-0472">Membrane</keyword>
<dbReference type="STRING" id="690417.IC63_12305"/>
<evidence type="ECO:0000256" key="1">
    <source>
        <dbReference type="SAM" id="Phobius"/>
    </source>
</evidence>
<sequence length="65" mass="6903">MEGVWGLVLGFLSMLADLVRGRLPREPYGVAVLVILGLAAGFALVVTVGVRIDGWLTRWIAGAIP</sequence>
<name>A0A099F279_9RHOB</name>
<dbReference type="Proteomes" id="UP000029917">
    <property type="component" value="Unassembled WGS sequence"/>
</dbReference>
<accession>A0A099F279</accession>
<comment type="caution">
    <text evidence="2">The sequence shown here is derived from an EMBL/GenBank/DDBJ whole genome shotgun (WGS) entry which is preliminary data.</text>
</comment>
<reference evidence="2 3" key="2">
    <citation type="submission" date="2014-10" db="EMBL/GenBank/DDBJ databases">
        <title>Paracoccus sanguinis sp. nov., isolated from clinical specimens of New York State patients.</title>
        <authorList>
            <person name="Mingle L.A."/>
            <person name="Cole J.A."/>
            <person name="Lapierre P."/>
            <person name="Musser K.A."/>
        </authorList>
    </citation>
    <scope>NUCLEOTIDE SEQUENCE [LARGE SCALE GENOMIC DNA]</scope>
    <source>
        <strain evidence="2 3">HAMBI 3106</strain>
    </source>
</reference>
<gene>
    <name evidence="2" type="ORF">IC63_12305</name>
</gene>
<dbReference type="EMBL" id="JRKS01000043">
    <property type="protein sequence ID" value="KGJ04287.1"/>
    <property type="molecule type" value="Genomic_DNA"/>
</dbReference>
<evidence type="ECO:0000313" key="3">
    <source>
        <dbReference type="Proteomes" id="UP000029917"/>
    </source>
</evidence>
<evidence type="ECO:0000313" key="2">
    <source>
        <dbReference type="EMBL" id="KGJ04287.1"/>
    </source>
</evidence>
<dbReference type="AlphaFoldDB" id="A0A099F279"/>
<feature type="transmembrane region" description="Helical" evidence="1">
    <location>
        <begin position="31"/>
        <end position="50"/>
    </location>
</feature>
<keyword evidence="1" id="KW-1133">Transmembrane helix</keyword>
<organism evidence="2 3">
    <name type="scientific">Paracoccus sphaerophysae</name>
    <dbReference type="NCBI Taxonomy" id="690417"/>
    <lineage>
        <taxon>Bacteria</taxon>
        <taxon>Pseudomonadati</taxon>
        <taxon>Pseudomonadota</taxon>
        <taxon>Alphaproteobacteria</taxon>
        <taxon>Rhodobacterales</taxon>
        <taxon>Paracoccaceae</taxon>
        <taxon>Paracoccus</taxon>
    </lineage>
</organism>
<proteinExistence type="predicted"/>
<keyword evidence="1" id="KW-0812">Transmembrane</keyword>
<reference evidence="2 3" key="1">
    <citation type="submission" date="2014-09" db="EMBL/GenBank/DDBJ databases">
        <authorList>
            <person name="McGinnis J.M."/>
            <person name="Wolfgang W.J."/>
        </authorList>
    </citation>
    <scope>NUCLEOTIDE SEQUENCE [LARGE SCALE GENOMIC DNA]</scope>
    <source>
        <strain evidence="2 3">HAMBI 3106</strain>
    </source>
</reference>
<keyword evidence="3" id="KW-1185">Reference proteome</keyword>